<evidence type="ECO:0000256" key="1">
    <source>
        <dbReference type="ARBA" id="ARBA00001962"/>
    </source>
</evidence>
<dbReference type="PANTHER" id="PTHR20883:SF15">
    <property type="entry name" value="PHYTANOYL-COA DIOXYGENASE DOMAIN-CONTAINING PROTEIN 1"/>
    <property type="match status" value="1"/>
</dbReference>
<protein>
    <recommendedName>
        <fullName evidence="7">Fe2OG dioxygenase domain-containing protein</fullName>
    </recommendedName>
</protein>
<evidence type="ECO:0000256" key="4">
    <source>
        <dbReference type="SAM" id="MobiDB-lite"/>
    </source>
</evidence>
<dbReference type="InterPro" id="IPR008775">
    <property type="entry name" value="Phytyl_CoA_dOase-like"/>
</dbReference>
<dbReference type="FunCoup" id="E1Z5K8">
    <property type="interactions" value="1316"/>
</dbReference>
<evidence type="ECO:0000313" key="6">
    <source>
        <dbReference type="Proteomes" id="UP000008141"/>
    </source>
</evidence>
<keyword evidence="2" id="KW-0479">Metal-binding</keyword>
<evidence type="ECO:0008006" key="7">
    <source>
        <dbReference type="Google" id="ProtNLM"/>
    </source>
</evidence>
<dbReference type="Gene3D" id="2.60.120.620">
    <property type="entry name" value="q2cbj1_9rhob like domain"/>
    <property type="match status" value="1"/>
</dbReference>
<dbReference type="eggNOG" id="KOG3290">
    <property type="taxonomic scope" value="Eukaryota"/>
</dbReference>
<name>E1Z5K8_CHLVA</name>
<keyword evidence="3" id="KW-0408">Iron</keyword>
<evidence type="ECO:0000256" key="2">
    <source>
        <dbReference type="ARBA" id="ARBA00022723"/>
    </source>
</evidence>
<keyword evidence="6" id="KW-1185">Reference proteome</keyword>
<evidence type="ECO:0000313" key="5">
    <source>
        <dbReference type="EMBL" id="EFN58491.1"/>
    </source>
</evidence>
<reference evidence="5 6" key="1">
    <citation type="journal article" date="2010" name="Plant Cell">
        <title>The Chlorella variabilis NC64A genome reveals adaptation to photosymbiosis, coevolution with viruses, and cryptic sex.</title>
        <authorList>
            <person name="Blanc G."/>
            <person name="Duncan G."/>
            <person name="Agarkova I."/>
            <person name="Borodovsky M."/>
            <person name="Gurnon J."/>
            <person name="Kuo A."/>
            <person name="Lindquist E."/>
            <person name="Lucas S."/>
            <person name="Pangilinan J."/>
            <person name="Polle J."/>
            <person name="Salamov A."/>
            <person name="Terry A."/>
            <person name="Yamada T."/>
            <person name="Dunigan D.D."/>
            <person name="Grigoriev I.V."/>
            <person name="Claverie J.M."/>
            <person name="Van Etten J.L."/>
        </authorList>
    </citation>
    <scope>NUCLEOTIDE SEQUENCE [LARGE SCALE GENOMIC DNA]</scope>
    <source>
        <strain evidence="5 6">NC64A</strain>
    </source>
</reference>
<organism evidence="6">
    <name type="scientific">Chlorella variabilis</name>
    <name type="common">Green alga</name>
    <dbReference type="NCBI Taxonomy" id="554065"/>
    <lineage>
        <taxon>Eukaryota</taxon>
        <taxon>Viridiplantae</taxon>
        <taxon>Chlorophyta</taxon>
        <taxon>core chlorophytes</taxon>
        <taxon>Trebouxiophyceae</taxon>
        <taxon>Chlorellales</taxon>
        <taxon>Chlorellaceae</taxon>
        <taxon>Chlorella clade</taxon>
        <taxon>Chlorella</taxon>
    </lineage>
</organism>
<proteinExistence type="predicted"/>
<evidence type="ECO:0000256" key="3">
    <source>
        <dbReference type="ARBA" id="ARBA00023004"/>
    </source>
</evidence>
<dbReference type="InParanoid" id="E1Z5K8"/>
<dbReference type="RefSeq" id="XP_005850593.1">
    <property type="nucleotide sequence ID" value="XM_005850531.1"/>
</dbReference>
<accession>E1Z5K8</accession>
<dbReference type="OMA" id="KYSEDNW"/>
<dbReference type="GO" id="GO:0046872">
    <property type="term" value="F:metal ion binding"/>
    <property type="evidence" value="ECO:0007669"/>
    <property type="project" value="UniProtKB-KW"/>
</dbReference>
<feature type="region of interest" description="Disordered" evidence="4">
    <location>
        <begin position="290"/>
        <end position="316"/>
    </location>
</feature>
<comment type="cofactor">
    <cofactor evidence="1">
        <name>Fe cation</name>
        <dbReference type="ChEBI" id="CHEBI:24875"/>
    </cofactor>
</comment>
<dbReference type="EMBL" id="GL433837">
    <property type="protein sequence ID" value="EFN58491.1"/>
    <property type="molecule type" value="Genomic_DNA"/>
</dbReference>
<gene>
    <name evidence="5" type="ORF">CHLNCDRAFT_140522</name>
</gene>
<dbReference type="PANTHER" id="PTHR20883">
    <property type="entry name" value="PHYTANOYL-COA DIOXYGENASE DOMAIN CONTAINING 1"/>
    <property type="match status" value="1"/>
</dbReference>
<dbReference type="GeneID" id="17358010"/>
<dbReference type="Pfam" id="PF05721">
    <property type="entry name" value="PhyH"/>
    <property type="match status" value="1"/>
</dbReference>
<dbReference type="AlphaFoldDB" id="E1Z5K8"/>
<dbReference type="SUPFAM" id="SSF51197">
    <property type="entry name" value="Clavaminate synthase-like"/>
    <property type="match status" value="1"/>
</dbReference>
<sequence>MLTEEQVEKFKQDGFLVLEDFATPEEVAALKQRGEELVEAFDPATISVFSTRNQTAKTDTYFLDSASAVSFFFEEKAFGEGGQLEQPKNRAINKIGHAMHDLDPVFRLWSRSSKMAGLMAALGFQRPLPVQSMLIFKQPYVGGEVVPHQDSSFLATDPFSCVGIWLALEDARRDNGCLWALPGSHLEGVHRRFLRAADGSVRFDVDMPSFEGLAGFVPVEVKAGSLVLLHGGNVHLSKENTSPHSRHAYSMHFVEGAPGFSYPPDNWLQRPAELPFEPLFDAAAGAPAAAAGSAGRPAGTAAFAQPRGRSSARRPAAVAPQAAVRVY</sequence>
<dbReference type="KEGG" id="cvr:CHLNCDRAFT_140522"/>
<dbReference type="STRING" id="554065.E1Z5K8"/>
<dbReference type="Proteomes" id="UP000008141">
    <property type="component" value="Unassembled WGS sequence"/>
</dbReference>
<dbReference type="OrthoDB" id="445007at2759"/>